<keyword evidence="2" id="KW-1185">Reference proteome</keyword>
<keyword evidence="1" id="KW-0732">Signal</keyword>
<evidence type="ECO:0000313" key="3">
    <source>
        <dbReference type="WBParaSite" id="nRc.2.0.1.t42923-RA"/>
    </source>
</evidence>
<evidence type="ECO:0000256" key="1">
    <source>
        <dbReference type="SAM" id="SignalP"/>
    </source>
</evidence>
<reference evidence="3" key="1">
    <citation type="submission" date="2022-11" db="UniProtKB">
        <authorList>
            <consortium name="WormBaseParasite"/>
        </authorList>
    </citation>
    <scope>IDENTIFICATION</scope>
</reference>
<name>A0A915KWS8_ROMCU</name>
<protein>
    <submittedName>
        <fullName evidence="3">Secreted protein</fullName>
    </submittedName>
</protein>
<dbReference type="AlphaFoldDB" id="A0A915KWS8"/>
<organism evidence="2 3">
    <name type="scientific">Romanomermis culicivorax</name>
    <name type="common">Nematode worm</name>
    <dbReference type="NCBI Taxonomy" id="13658"/>
    <lineage>
        <taxon>Eukaryota</taxon>
        <taxon>Metazoa</taxon>
        <taxon>Ecdysozoa</taxon>
        <taxon>Nematoda</taxon>
        <taxon>Enoplea</taxon>
        <taxon>Dorylaimia</taxon>
        <taxon>Mermithida</taxon>
        <taxon>Mermithoidea</taxon>
        <taxon>Mermithidae</taxon>
        <taxon>Romanomermis</taxon>
    </lineage>
</organism>
<evidence type="ECO:0000313" key="2">
    <source>
        <dbReference type="Proteomes" id="UP000887565"/>
    </source>
</evidence>
<feature type="chain" id="PRO_5037065165" evidence="1">
    <location>
        <begin position="27"/>
        <end position="111"/>
    </location>
</feature>
<feature type="signal peptide" evidence="1">
    <location>
        <begin position="1"/>
        <end position="26"/>
    </location>
</feature>
<sequence>MCSLSELKRVVILILLPLAGDPYAATVCNNKFSITEIGFCSRRTCLSPSIKKRQKFVFFEPFFAPGSKKSPDPPPRPQGSVTCLHIVHCAIEFFVPAGFLYYVMITLTRNG</sequence>
<proteinExistence type="predicted"/>
<dbReference type="Proteomes" id="UP000887565">
    <property type="component" value="Unplaced"/>
</dbReference>
<dbReference type="WBParaSite" id="nRc.2.0.1.t42923-RA">
    <property type="protein sequence ID" value="nRc.2.0.1.t42923-RA"/>
    <property type="gene ID" value="nRc.2.0.1.g42923"/>
</dbReference>
<accession>A0A915KWS8</accession>